<proteinExistence type="inferred from homology"/>
<keyword evidence="5 9" id="KW-0798">TonB box</keyword>
<dbReference type="InterPro" id="IPR037066">
    <property type="entry name" value="Plug_dom_sf"/>
</dbReference>
<dbReference type="PROSITE" id="PS52016">
    <property type="entry name" value="TONB_DEPENDENT_REC_3"/>
    <property type="match status" value="1"/>
</dbReference>
<keyword evidence="3 8" id="KW-1134">Transmembrane beta strand</keyword>
<dbReference type="InterPro" id="IPR039426">
    <property type="entry name" value="TonB-dep_rcpt-like"/>
</dbReference>
<dbReference type="InterPro" id="IPR036942">
    <property type="entry name" value="Beta-barrel_TonB_sf"/>
</dbReference>
<feature type="domain" description="TonB-dependent receptor plug" evidence="11">
    <location>
        <begin position="51"/>
        <end position="142"/>
    </location>
</feature>
<evidence type="ECO:0000313" key="13">
    <source>
        <dbReference type="Proteomes" id="UP000321513"/>
    </source>
</evidence>
<comment type="similarity">
    <text evidence="8 9">Belongs to the TonB-dependent receptor family.</text>
</comment>
<dbReference type="EMBL" id="BJYT01000013">
    <property type="protein sequence ID" value="GEO10755.1"/>
    <property type="molecule type" value="Genomic_DNA"/>
</dbReference>
<evidence type="ECO:0000256" key="2">
    <source>
        <dbReference type="ARBA" id="ARBA00022448"/>
    </source>
</evidence>
<evidence type="ECO:0000256" key="7">
    <source>
        <dbReference type="ARBA" id="ARBA00023237"/>
    </source>
</evidence>
<dbReference type="InterPro" id="IPR012910">
    <property type="entry name" value="Plug_dom"/>
</dbReference>
<sequence>MDSSQAKELDKVVIVTYISMNGIGHLKEIQRPFIYAGKRTEVIVIDSVDGNKAINNTRQILGRIPGLNIVESETGGFVSNGIGIRGLNPAQSLEMNVRQNGYNIAADIYGYNETYYLPSMEAVERIELIKGASSLQFGAQMGGMVNYVLKEGKNDKQFDYGTMQTVGSNGLFNTYHSFGGTIKNVNYFGFLNYRNLDGWRPNSLQKQLTGFGKISYRATEKLKLSLEYSLLRNKIKMPGGLTDEQFEQDSRASFRSRNWVKSPWNVVAASADYHFNENIFFQIKSTLLSGERSLVWFAKIPPEIDAIDPVTGGYGNREVDREIMKSSATELRFMHQRNEGKIKHTIAAGLRFNIANFQRKEEALGTNKADFDLTPQSEFEEKFNFSTVNFAPFFEDCIHLNDKFSITPGVRFEMLGSEVESEYEVGGVEIETEEEKGRQFLLFGLGLQYKIAGSSNIYANTSQAYRPIDYAQLVPLASASVVDPAIRDPKGFNTDIGIRGTVKSFLNYDIGLFYLAYNDRVGLLLKTDESGVPYTFRTNIAKSIHKGIESYIEVNITRGLKINKLLGDISVYNSFAYTDAHYTKGEFKGNKVEYAPEVINRIGLSYSKKWLSASIQLSNQSSAFADAANTIRSSNPIVGKIPGYTVVDLSSTFTWRKLKLKAGVNNIADKRYFTQRTDEYPGPGIISSIGRSFYTGIGLNLN</sequence>
<dbReference type="RefSeq" id="WP_170234179.1">
    <property type="nucleotide sequence ID" value="NZ_BJYT01000013.1"/>
</dbReference>
<keyword evidence="12" id="KW-0675">Receptor</keyword>
<dbReference type="AlphaFoldDB" id="A0A512BFU9"/>
<evidence type="ECO:0000256" key="1">
    <source>
        <dbReference type="ARBA" id="ARBA00004571"/>
    </source>
</evidence>
<accession>A0A512BFU9</accession>
<evidence type="ECO:0000256" key="8">
    <source>
        <dbReference type="PROSITE-ProRule" id="PRU01360"/>
    </source>
</evidence>
<dbReference type="SUPFAM" id="SSF56935">
    <property type="entry name" value="Porins"/>
    <property type="match status" value="1"/>
</dbReference>
<evidence type="ECO:0000259" key="10">
    <source>
        <dbReference type="Pfam" id="PF00593"/>
    </source>
</evidence>
<reference evidence="12 13" key="1">
    <citation type="submission" date="2019-07" db="EMBL/GenBank/DDBJ databases">
        <title>Whole genome shotgun sequence of Segetibacter aerophilus NBRC 106135.</title>
        <authorList>
            <person name="Hosoyama A."/>
            <person name="Uohara A."/>
            <person name="Ohji S."/>
            <person name="Ichikawa N."/>
        </authorList>
    </citation>
    <scope>NUCLEOTIDE SEQUENCE [LARGE SCALE GENOMIC DNA]</scope>
    <source>
        <strain evidence="12 13">NBRC 106135</strain>
    </source>
</reference>
<keyword evidence="13" id="KW-1185">Reference proteome</keyword>
<keyword evidence="6 8" id="KW-0472">Membrane</keyword>
<dbReference type="Gene3D" id="2.170.130.10">
    <property type="entry name" value="TonB-dependent receptor, plug domain"/>
    <property type="match status" value="1"/>
</dbReference>
<dbReference type="Gene3D" id="2.40.170.20">
    <property type="entry name" value="TonB-dependent receptor, beta-barrel domain"/>
    <property type="match status" value="1"/>
</dbReference>
<dbReference type="Pfam" id="PF07715">
    <property type="entry name" value="Plug"/>
    <property type="match status" value="1"/>
</dbReference>
<dbReference type="InterPro" id="IPR000531">
    <property type="entry name" value="Beta-barrel_TonB"/>
</dbReference>
<protein>
    <submittedName>
        <fullName evidence="12">TonB-dependent receptor</fullName>
    </submittedName>
</protein>
<feature type="domain" description="TonB-dependent receptor-like beta-barrel" evidence="10">
    <location>
        <begin position="254"/>
        <end position="667"/>
    </location>
</feature>
<comment type="caution">
    <text evidence="12">The sequence shown here is derived from an EMBL/GenBank/DDBJ whole genome shotgun (WGS) entry which is preliminary data.</text>
</comment>
<dbReference type="PANTHER" id="PTHR30442">
    <property type="entry name" value="IRON III DICITRATE TRANSPORT PROTEIN FECA"/>
    <property type="match status" value="1"/>
</dbReference>
<evidence type="ECO:0000256" key="9">
    <source>
        <dbReference type="RuleBase" id="RU003357"/>
    </source>
</evidence>
<dbReference type="PANTHER" id="PTHR30442:SF0">
    <property type="entry name" value="FE(3+) DICITRATE TRANSPORT PROTEIN FECA"/>
    <property type="match status" value="1"/>
</dbReference>
<dbReference type="Pfam" id="PF00593">
    <property type="entry name" value="TonB_dep_Rec_b-barrel"/>
    <property type="match status" value="1"/>
</dbReference>
<organism evidence="12 13">
    <name type="scientific">Segetibacter aerophilus</name>
    <dbReference type="NCBI Taxonomy" id="670293"/>
    <lineage>
        <taxon>Bacteria</taxon>
        <taxon>Pseudomonadati</taxon>
        <taxon>Bacteroidota</taxon>
        <taxon>Chitinophagia</taxon>
        <taxon>Chitinophagales</taxon>
        <taxon>Chitinophagaceae</taxon>
        <taxon>Segetibacter</taxon>
    </lineage>
</organism>
<gene>
    <name evidence="12" type="primary">fecA</name>
    <name evidence="12" type="ORF">SAE01_32510</name>
</gene>
<keyword evidence="7 8" id="KW-0998">Cell outer membrane</keyword>
<name>A0A512BFU9_9BACT</name>
<dbReference type="Proteomes" id="UP000321513">
    <property type="component" value="Unassembled WGS sequence"/>
</dbReference>
<dbReference type="GO" id="GO:0033214">
    <property type="term" value="P:siderophore-iron import into cell"/>
    <property type="evidence" value="ECO:0007669"/>
    <property type="project" value="TreeGrafter"/>
</dbReference>
<evidence type="ECO:0000256" key="3">
    <source>
        <dbReference type="ARBA" id="ARBA00022452"/>
    </source>
</evidence>
<keyword evidence="4 8" id="KW-0812">Transmembrane</keyword>
<evidence type="ECO:0000256" key="6">
    <source>
        <dbReference type="ARBA" id="ARBA00023136"/>
    </source>
</evidence>
<keyword evidence="2 8" id="KW-0813">Transport</keyword>
<evidence type="ECO:0000259" key="11">
    <source>
        <dbReference type="Pfam" id="PF07715"/>
    </source>
</evidence>
<evidence type="ECO:0000256" key="4">
    <source>
        <dbReference type="ARBA" id="ARBA00022692"/>
    </source>
</evidence>
<dbReference type="GO" id="GO:0009279">
    <property type="term" value="C:cell outer membrane"/>
    <property type="evidence" value="ECO:0007669"/>
    <property type="project" value="UniProtKB-SubCell"/>
</dbReference>
<evidence type="ECO:0000256" key="5">
    <source>
        <dbReference type="ARBA" id="ARBA00023077"/>
    </source>
</evidence>
<comment type="subcellular location">
    <subcellularLocation>
        <location evidence="1 8">Cell outer membrane</location>
        <topology evidence="1 8">Multi-pass membrane protein</topology>
    </subcellularLocation>
</comment>
<evidence type="ECO:0000313" key="12">
    <source>
        <dbReference type="EMBL" id="GEO10755.1"/>
    </source>
</evidence>